<evidence type="ECO:0000256" key="1">
    <source>
        <dbReference type="SAM" id="MobiDB-lite"/>
    </source>
</evidence>
<keyword evidence="3" id="KW-1185">Reference proteome</keyword>
<proteinExistence type="predicted"/>
<feature type="region of interest" description="Disordered" evidence="1">
    <location>
        <begin position="404"/>
        <end position="444"/>
    </location>
</feature>
<evidence type="ECO:0000313" key="2">
    <source>
        <dbReference type="EMBL" id="KAJ8897384.1"/>
    </source>
</evidence>
<accession>A0ABQ9IMG5</accession>
<evidence type="ECO:0000313" key="3">
    <source>
        <dbReference type="Proteomes" id="UP001159363"/>
    </source>
</evidence>
<feature type="compositionally biased region" description="Basic and acidic residues" evidence="1">
    <location>
        <begin position="435"/>
        <end position="444"/>
    </location>
</feature>
<comment type="caution">
    <text evidence="2">The sequence shown here is derived from an EMBL/GenBank/DDBJ whole genome shotgun (WGS) entry which is preliminary data.</text>
</comment>
<protein>
    <submittedName>
        <fullName evidence="2">Uncharacterized protein</fullName>
    </submittedName>
</protein>
<name>A0ABQ9IMG5_9NEOP</name>
<gene>
    <name evidence="2" type="ORF">PR048_002730</name>
</gene>
<dbReference type="EMBL" id="JARBHB010000001">
    <property type="protein sequence ID" value="KAJ8897384.1"/>
    <property type="molecule type" value="Genomic_DNA"/>
</dbReference>
<organism evidence="2 3">
    <name type="scientific">Dryococelus australis</name>
    <dbReference type="NCBI Taxonomy" id="614101"/>
    <lineage>
        <taxon>Eukaryota</taxon>
        <taxon>Metazoa</taxon>
        <taxon>Ecdysozoa</taxon>
        <taxon>Arthropoda</taxon>
        <taxon>Hexapoda</taxon>
        <taxon>Insecta</taxon>
        <taxon>Pterygota</taxon>
        <taxon>Neoptera</taxon>
        <taxon>Polyneoptera</taxon>
        <taxon>Phasmatodea</taxon>
        <taxon>Verophasmatodea</taxon>
        <taxon>Anareolatae</taxon>
        <taxon>Phasmatidae</taxon>
        <taxon>Eurycanthinae</taxon>
        <taxon>Dryococelus</taxon>
    </lineage>
</organism>
<dbReference type="Proteomes" id="UP001159363">
    <property type="component" value="Chromosome 1"/>
</dbReference>
<sequence>MSGGGKSCGGKKRKKGSVTWSTVWRASCDKVAAVRSLVDNSQGARRPSAALRVQCSIGTCFISTLTTAGHTHLHTTWSAASMTKDLASSVMLAYIGNVVQYFRPRLLADGRGFCNCLSRGVVAITLVPWFKAWRRDQASHSAKTCSLHNNMHNSTQSIHNHFQLSRSPAKDLLPGYSSTPCKQRLEHHTRRTTHRIQHALHSWRIHPYRLGRQIKAGGCSVEDMSWKGGRMVLNLPPLARQGFALGTFGARLYPEDLGSILLGRKGISGWEHPREHSPNVEDQRGRKVTCRGLLDSASQSNIMTEFICKILGLQKHAVSIPVIGLNEQHTQARQVKALSCIFSAIPESVVLPSRDDDRLMEDWMCEDRSLTGESDTCTLCRQSRVRFAVFFSAARPSSLHLVNQDGGRARATPSSQDHLVHQSPSVSQHEDTDEVTSREQHMVGERDIPEKTHRPAASSGTIPTCENHGVSACDWPQGRTHETPGFQRTADKVKIGALLDYGFYLFPD</sequence>
<feature type="compositionally biased region" description="Polar residues" evidence="1">
    <location>
        <begin position="412"/>
        <end position="427"/>
    </location>
</feature>
<reference evidence="2 3" key="1">
    <citation type="submission" date="2023-02" db="EMBL/GenBank/DDBJ databases">
        <title>LHISI_Scaffold_Assembly.</title>
        <authorList>
            <person name="Stuart O.P."/>
            <person name="Cleave R."/>
            <person name="Magrath M.J.L."/>
            <person name="Mikheyev A.S."/>
        </authorList>
    </citation>
    <scope>NUCLEOTIDE SEQUENCE [LARGE SCALE GENOMIC DNA]</scope>
    <source>
        <strain evidence="2">Daus_M_001</strain>
        <tissue evidence="2">Leg muscle</tissue>
    </source>
</reference>